<evidence type="ECO:0000256" key="8">
    <source>
        <dbReference type="ARBA" id="ARBA00035585"/>
    </source>
</evidence>
<evidence type="ECO:0000313" key="12">
    <source>
        <dbReference type="Proteomes" id="UP000664382"/>
    </source>
</evidence>
<feature type="transmembrane region" description="Helical" evidence="10">
    <location>
        <begin position="38"/>
        <end position="64"/>
    </location>
</feature>
<keyword evidence="12" id="KW-1185">Reference proteome</keyword>
<keyword evidence="4 10" id="KW-1133">Transmembrane helix</keyword>
<keyword evidence="6 10" id="KW-0407">Ion channel</keyword>
<name>A0A939MKF0_9MICO</name>
<dbReference type="GO" id="GO:0005886">
    <property type="term" value="C:plasma membrane"/>
    <property type="evidence" value="ECO:0007669"/>
    <property type="project" value="UniProtKB-SubCell"/>
</dbReference>
<keyword evidence="3 10" id="KW-0812">Transmembrane</keyword>
<organism evidence="11 12">
    <name type="scientific">Leucobacter weissii</name>
    <dbReference type="NCBI Taxonomy" id="1983706"/>
    <lineage>
        <taxon>Bacteria</taxon>
        <taxon>Bacillati</taxon>
        <taxon>Actinomycetota</taxon>
        <taxon>Actinomycetes</taxon>
        <taxon>Micrococcales</taxon>
        <taxon>Microbacteriaceae</taxon>
        <taxon>Leucobacter</taxon>
    </lineage>
</organism>
<dbReference type="PANTHER" id="PTHR28259">
    <property type="entry name" value="FLUORIDE EXPORT PROTEIN 1-RELATED"/>
    <property type="match status" value="1"/>
</dbReference>
<comment type="function">
    <text evidence="9 10">Fluoride-specific ion channel. Important for reducing fluoride concentration in the cell, thus reducing its toxicity.</text>
</comment>
<sequence length="132" mass="13561">MSPLGWSLLLPVALAGGAGAVLRYLVDLGVRRRYAGGPLGIFVVNVTACAALGCVAALAAAAWLDDRSGLILATGFVGGYSTLSTVAVDSAQLFRTRRRAWLALNTVGLFLVSLGVCWLSWSLVSGLPGPTG</sequence>
<evidence type="ECO:0000256" key="6">
    <source>
        <dbReference type="ARBA" id="ARBA00023303"/>
    </source>
</evidence>
<comment type="similarity">
    <text evidence="7 10">Belongs to the fluoride channel Fluc/FEX (TC 1.A.43) family.</text>
</comment>
<feature type="binding site" evidence="10">
    <location>
        <position position="78"/>
    </location>
    <ligand>
        <name>Na(+)</name>
        <dbReference type="ChEBI" id="CHEBI:29101"/>
        <note>structural</note>
    </ligand>
</feature>
<feature type="transmembrane region" description="Helical" evidence="10">
    <location>
        <begin position="100"/>
        <end position="121"/>
    </location>
</feature>
<evidence type="ECO:0000313" key="11">
    <source>
        <dbReference type="EMBL" id="MBO1902613.1"/>
    </source>
</evidence>
<feature type="binding site" evidence="10">
    <location>
        <position position="81"/>
    </location>
    <ligand>
        <name>Na(+)</name>
        <dbReference type="ChEBI" id="CHEBI:29101"/>
        <note>structural</note>
    </ligand>
</feature>
<dbReference type="HAMAP" id="MF_00454">
    <property type="entry name" value="FluC"/>
    <property type="match status" value="1"/>
</dbReference>
<evidence type="ECO:0000256" key="1">
    <source>
        <dbReference type="ARBA" id="ARBA00004651"/>
    </source>
</evidence>
<evidence type="ECO:0000256" key="4">
    <source>
        <dbReference type="ARBA" id="ARBA00022989"/>
    </source>
</evidence>
<keyword evidence="10" id="KW-0915">Sodium</keyword>
<reference evidence="11" key="1">
    <citation type="submission" date="2021-03" db="EMBL/GenBank/DDBJ databases">
        <title>Leucobacter chromiisoli sp. nov., isolated from chromium-containing soil of chemical plant.</title>
        <authorList>
            <person name="Xu Z."/>
        </authorList>
    </citation>
    <scope>NUCLEOTIDE SEQUENCE</scope>
    <source>
        <strain evidence="11">S27</strain>
    </source>
</reference>
<keyword evidence="5 10" id="KW-0472">Membrane</keyword>
<dbReference type="GO" id="GO:0140114">
    <property type="term" value="P:cellular detoxification of fluoride"/>
    <property type="evidence" value="ECO:0007669"/>
    <property type="project" value="UniProtKB-UniRule"/>
</dbReference>
<keyword evidence="10" id="KW-0406">Ion transport</keyword>
<dbReference type="GO" id="GO:0062054">
    <property type="term" value="F:fluoride channel activity"/>
    <property type="evidence" value="ECO:0007669"/>
    <property type="project" value="UniProtKB-UniRule"/>
</dbReference>
<protein>
    <recommendedName>
        <fullName evidence="10">Fluoride-specific ion channel FluC</fullName>
    </recommendedName>
</protein>
<accession>A0A939MKF0</accession>
<dbReference type="GO" id="GO:0046872">
    <property type="term" value="F:metal ion binding"/>
    <property type="evidence" value="ECO:0007669"/>
    <property type="project" value="UniProtKB-KW"/>
</dbReference>
<gene>
    <name evidence="10" type="primary">fluC</name>
    <name evidence="10" type="synonym">crcB</name>
    <name evidence="11" type="ORF">J4H92_11705</name>
</gene>
<evidence type="ECO:0000256" key="5">
    <source>
        <dbReference type="ARBA" id="ARBA00023136"/>
    </source>
</evidence>
<feature type="transmembrane region" description="Helical" evidence="10">
    <location>
        <begin position="6"/>
        <end position="26"/>
    </location>
</feature>
<proteinExistence type="inferred from homology"/>
<evidence type="ECO:0000256" key="9">
    <source>
        <dbReference type="ARBA" id="ARBA00049940"/>
    </source>
</evidence>
<feature type="transmembrane region" description="Helical" evidence="10">
    <location>
        <begin position="70"/>
        <end position="88"/>
    </location>
</feature>
<dbReference type="PANTHER" id="PTHR28259:SF1">
    <property type="entry name" value="FLUORIDE EXPORT PROTEIN 1-RELATED"/>
    <property type="match status" value="1"/>
</dbReference>
<evidence type="ECO:0000256" key="10">
    <source>
        <dbReference type="HAMAP-Rule" id="MF_00454"/>
    </source>
</evidence>
<dbReference type="RefSeq" id="WP_208098370.1">
    <property type="nucleotide sequence ID" value="NZ_JAGDYM010000013.1"/>
</dbReference>
<keyword evidence="2 10" id="KW-1003">Cell membrane</keyword>
<dbReference type="InterPro" id="IPR003691">
    <property type="entry name" value="FluC"/>
</dbReference>
<comment type="activity regulation">
    <text evidence="10">Na(+) is not transported, but it plays an essential structural role and its presence is essential for fluoride channel function.</text>
</comment>
<dbReference type="Pfam" id="PF02537">
    <property type="entry name" value="CRCB"/>
    <property type="match status" value="1"/>
</dbReference>
<evidence type="ECO:0000256" key="2">
    <source>
        <dbReference type="ARBA" id="ARBA00022475"/>
    </source>
</evidence>
<comment type="catalytic activity">
    <reaction evidence="8">
        <text>fluoride(in) = fluoride(out)</text>
        <dbReference type="Rhea" id="RHEA:76159"/>
        <dbReference type="ChEBI" id="CHEBI:17051"/>
    </reaction>
    <physiologicalReaction direction="left-to-right" evidence="8">
        <dbReference type="Rhea" id="RHEA:76160"/>
    </physiologicalReaction>
</comment>
<dbReference type="Proteomes" id="UP000664382">
    <property type="component" value="Unassembled WGS sequence"/>
</dbReference>
<keyword evidence="10" id="KW-0813">Transport</keyword>
<keyword evidence="10" id="KW-0479">Metal-binding</keyword>
<comment type="subcellular location">
    <subcellularLocation>
        <location evidence="1 10">Cell membrane</location>
        <topology evidence="1 10">Multi-pass membrane protein</topology>
    </subcellularLocation>
</comment>
<evidence type="ECO:0000256" key="3">
    <source>
        <dbReference type="ARBA" id="ARBA00022692"/>
    </source>
</evidence>
<dbReference type="EMBL" id="JAGDYM010000013">
    <property type="protein sequence ID" value="MBO1902613.1"/>
    <property type="molecule type" value="Genomic_DNA"/>
</dbReference>
<comment type="caution">
    <text evidence="11">The sequence shown here is derived from an EMBL/GenBank/DDBJ whole genome shotgun (WGS) entry which is preliminary data.</text>
</comment>
<evidence type="ECO:0000256" key="7">
    <source>
        <dbReference type="ARBA" id="ARBA00035120"/>
    </source>
</evidence>
<dbReference type="AlphaFoldDB" id="A0A939MKF0"/>